<reference evidence="2" key="1">
    <citation type="submission" date="2018-07" db="EMBL/GenBank/DDBJ databases">
        <authorList>
            <consortium name="Genoscope - CEA"/>
            <person name="William W."/>
        </authorList>
    </citation>
    <scope>NUCLEOTIDE SEQUENCE</scope>
    <source>
        <strain evidence="2">IK1</strain>
    </source>
</reference>
<dbReference type="CDD" id="cd00077">
    <property type="entry name" value="HDc"/>
    <property type="match status" value="1"/>
</dbReference>
<dbReference type="Pfam" id="PF01966">
    <property type="entry name" value="HD"/>
    <property type="match status" value="1"/>
</dbReference>
<organism evidence="2">
    <name type="scientific">Uncultured Desulfatiglans sp</name>
    <dbReference type="NCBI Taxonomy" id="1748965"/>
    <lineage>
        <taxon>Bacteria</taxon>
        <taxon>Pseudomonadati</taxon>
        <taxon>Thermodesulfobacteriota</taxon>
        <taxon>Desulfobacteria</taxon>
        <taxon>Desulfatiglandales</taxon>
        <taxon>Desulfatiglandaceae</taxon>
        <taxon>Desulfatiglans</taxon>
        <taxon>environmental samples</taxon>
    </lineage>
</organism>
<name>A0A653A6H7_UNCDX</name>
<feature type="domain" description="HD" evidence="1">
    <location>
        <begin position="21"/>
        <end position="135"/>
    </location>
</feature>
<dbReference type="PROSITE" id="PS51831">
    <property type="entry name" value="HD"/>
    <property type="match status" value="1"/>
</dbReference>
<evidence type="ECO:0000259" key="1">
    <source>
        <dbReference type="PROSITE" id="PS51831"/>
    </source>
</evidence>
<dbReference type="EMBL" id="UPXX01000018">
    <property type="protein sequence ID" value="VBB43242.1"/>
    <property type="molecule type" value="Genomic_DNA"/>
</dbReference>
<evidence type="ECO:0000313" key="2">
    <source>
        <dbReference type="EMBL" id="VBB43242.1"/>
    </source>
</evidence>
<dbReference type="NCBIfam" id="TIGR00277">
    <property type="entry name" value="HDIG"/>
    <property type="match status" value="1"/>
</dbReference>
<dbReference type="AlphaFoldDB" id="A0A653A6H7"/>
<accession>A0A653A6H7</accession>
<dbReference type="InterPro" id="IPR006674">
    <property type="entry name" value="HD_domain"/>
</dbReference>
<proteinExistence type="predicted"/>
<dbReference type="InterPro" id="IPR003607">
    <property type="entry name" value="HD/PDEase_dom"/>
</dbReference>
<sequence length="191" mass="21647">MIPSYETCLEAWDQHRMLDNIRAHSLIVARVAHFLAETLLAQGIPVSVAKTTAGALMHDIAKTPSLQSGEDHSELGRRICLQHHFDEIADIVAEHVRLRSFDLNGVYSEKELVYYADKRVNHDRIVSLDRRLDYIIERYGAGDPDRCSAIRLNFGRCRLIEGKIFSKLSFGPEALKHHVLKGPEEPVFTTS</sequence>
<dbReference type="InterPro" id="IPR006675">
    <property type="entry name" value="HDIG_dom"/>
</dbReference>
<protein>
    <submittedName>
        <fullName evidence="2">HDIG domain protein</fullName>
    </submittedName>
</protein>
<gene>
    <name evidence="2" type="ORF">TRIP_B250337</name>
</gene>
<dbReference type="Gene3D" id="1.10.3210.10">
    <property type="entry name" value="Hypothetical protein af1432"/>
    <property type="match status" value="1"/>
</dbReference>
<dbReference type="SUPFAM" id="SSF109604">
    <property type="entry name" value="HD-domain/PDEase-like"/>
    <property type="match status" value="1"/>
</dbReference>